<evidence type="ECO:0000313" key="2">
    <source>
        <dbReference type="Proteomes" id="UP001233172"/>
    </source>
</evidence>
<proteinExistence type="predicted"/>
<organism evidence="1 2">
    <name type="scientific">Biomphalaria pfeifferi</name>
    <name type="common">Bloodfluke planorb</name>
    <name type="synonym">Freshwater snail</name>
    <dbReference type="NCBI Taxonomy" id="112525"/>
    <lineage>
        <taxon>Eukaryota</taxon>
        <taxon>Metazoa</taxon>
        <taxon>Spiralia</taxon>
        <taxon>Lophotrochozoa</taxon>
        <taxon>Mollusca</taxon>
        <taxon>Gastropoda</taxon>
        <taxon>Heterobranchia</taxon>
        <taxon>Euthyneura</taxon>
        <taxon>Panpulmonata</taxon>
        <taxon>Hygrophila</taxon>
        <taxon>Lymnaeoidea</taxon>
        <taxon>Planorbidae</taxon>
        <taxon>Biomphalaria</taxon>
    </lineage>
</organism>
<dbReference type="Proteomes" id="UP001233172">
    <property type="component" value="Unassembled WGS sequence"/>
</dbReference>
<dbReference type="AlphaFoldDB" id="A0AAD8AMP3"/>
<reference evidence="1" key="1">
    <citation type="journal article" date="2023" name="PLoS Negl. Trop. Dis.">
        <title>A genome sequence for Biomphalaria pfeifferi, the major vector snail for the human-infecting parasite Schistosoma mansoni.</title>
        <authorList>
            <person name="Bu L."/>
            <person name="Lu L."/>
            <person name="Laidemitt M.R."/>
            <person name="Zhang S.M."/>
            <person name="Mutuku M."/>
            <person name="Mkoji G."/>
            <person name="Steinauer M."/>
            <person name="Loker E.S."/>
        </authorList>
    </citation>
    <scope>NUCLEOTIDE SEQUENCE</scope>
    <source>
        <strain evidence="1">KasaAsao</strain>
    </source>
</reference>
<evidence type="ECO:0000313" key="1">
    <source>
        <dbReference type="EMBL" id="KAK0038745.1"/>
    </source>
</evidence>
<keyword evidence="2" id="KW-1185">Reference proteome</keyword>
<sequence length="201" mass="22930">MRLERRLLWTPNPDLPTVERILRIASAALALKECEVLGSVQSGNLPQRIHSLLEEVLVRHEKKYEIKNPGRLPSDRIAEIRRRIIGMQKNGPLSLNDQLRSQRDMDDMFLATQLYSYRGDYLVADPTPERIAETVDKLEEDLLKVTYPTVRAPRKVIVEFGPPNLVPSDKANSPSPADLSSKWQQQVQEILNRLAQSTLNT</sequence>
<accession>A0AAD8AMP3</accession>
<keyword evidence="1" id="KW-0808">Transferase</keyword>
<reference evidence="1" key="2">
    <citation type="submission" date="2023-04" db="EMBL/GenBank/DDBJ databases">
        <authorList>
            <person name="Bu L."/>
            <person name="Lu L."/>
            <person name="Laidemitt M.R."/>
            <person name="Zhang S.M."/>
            <person name="Mutuku M."/>
            <person name="Mkoji G."/>
            <person name="Steinauer M."/>
            <person name="Loker E.S."/>
        </authorList>
    </citation>
    <scope>NUCLEOTIDE SEQUENCE</scope>
    <source>
        <strain evidence="1">KasaAsao</strain>
        <tissue evidence="1">Whole Snail</tissue>
    </source>
</reference>
<dbReference type="EMBL" id="JASAOG010000491">
    <property type="protein sequence ID" value="KAK0038745.1"/>
    <property type="molecule type" value="Genomic_DNA"/>
</dbReference>
<comment type="caution">
    <text evidence="1">The sequence shown here is derived from an EMBL/GenBank/DDBJ whole genome shotgun (WGS) entry which is preliminary data.</text>
</comment>
<name>A0AAD8AMP3_BIOPF</name>
<gene>
    <name evidence="1" type="ORF">Bpfe_031524</name>
</gene>
<dbReference type="GO" id="GO:0016746">
    <property type="term" value="F:acyltransferase activity"/>
    <property type="evidence" value="ECO:0007669"/>
    <property type="project" value="UniProtKB-KW"/>
</dbReference>
<protein>
    <submittedName>
        <fullName evidence="1">1-acyl-sn-glycerol-3-phosphate acyltransferase</fullName>
    </submittedName>
</protein>
<keyword evidence="1" id="KW-0012">Acyltransferase</keyword>